<keyword evidence="1" id="KW-0732">Signal</keyword>
<comment type="caution">
    <text evidence="2">The sequence shown here is derived from an EMBL/GenBank/DDBJ whole genome shotgun (WGS) entry which is preliminary data.</text>
</comment>
<evidence type="ECO:0000313" key="2">
    <source>
        <dbReference type="EMBL" id="TDK30910.1"/>
    </source>
</evidence>
<dbReference type="Proteomes" id="UP000295543">
    <property type="component" value="Unassembled WGS sequence"/>
</dbReference>
<evidence type="ECO:0000313" key="3">
    <source>
        <dbReference type="Proteomes" id="UP000295543"/>
    </source>
</evidence>
<dbReference type="Gene3D" id="1.25.40.10">
    <property type="entry name" value="Tetratricopeptide repeat domain"/>
    <property type="match status" value="1"/>
</dbReference>
<protein>
    <submittedName>
        <fullName evidence="2">Tetratricopeptide repeat protein</fullName>
    </submittedName>
</protein>
<dbReference type="SUPFAM" id="SSF48452">
    <property type="entry name" value="TPR-like"/>
    <property type="match status" value="1"/>
</dbReference>
<gene>
    <name evidence="2" type="ORF">E2F49_11265</name>
</gene>
<feature type="signal peptide" evidence="1">
    <location>
        <begin position="1"/>
        <end position="23"/>
    </location>
</feature>
<sequence>MDMGYLRSGLCALGLLLASTAGAQTLPAPAEFYFDDDARTAVPIVAIAGDDDQTHARLMQLIDRNARTADQARAQLARALMQTGREDTGRALYTQTIAALSPRAPLRSAVHWNYAWDLYRLGHYDEALEQWRQSLDGRLLKPSWAPPTLALALWSAGRRDEAVRWYAAAVRTEPTQWSDPARYPALLPGWAERERATLTEVFNAWRAAPPAWP</sequence>
<reference evidence="2 3" key="1">
    <citation type="submission" date="2019-03" db="EMBL/GenBank/DDBJ databases">
        <title>Luteimonas zhaokaii sp.nov., isolated from the rectal contents of Plateau pika in Yushu, Qinghai Province, China.</title>
        <authorList>
            <person name="Zhang G."/>
        </authorList>
    </citation>
    <scope>NUCLEOTIDE SEQUENCE [LARGE SCALE GENOMIC DNA]</scope>
    <source>
        <strain evidence="2 3">THG-MD21</strain>
    </source>
</reference>
<feature type="chain" id="PRO_5020773952" evidence="1">
    <location>
        <begin position="24"/>
        <end position="213"/>
    </location>
</feature>
<organism evidence="2 3">
    <name type="scientific">Luteimonas terrae</name>
    <dbReference type="NCBI Taxonomy" id="1530191"/>
    <lineage>
        <taxon>Bacteria</taxon>
        <taxon>Pseudomonadati</taxon>
        <taxon>Pseudomonadota</taxon>
        <taxon>Gammaproteobacteria</taxon>
        <taxon>Lysobacterales</taxon>
        <taxon>Lysobacteraceae</taxon>
        <taxon>Luteimonas</taxon>
    </lineage>
</organism>
<dbReference type="InterPro" id="IPR011990">
    <property type="entry name" value="TPR-like_helical_dom_sf"/>
</dbReference>
<dbReference type="AlphaFoldDB" id="A0A4R5U8T6"/>
<dbReference type="OrthoDB" id="5974438at2"/>
<dbReference type="InterPro" id="IPR011717">
    <property type="entry name" value="TPR-4"/>
</dbReference>
<name>A0A4R5U8T6_9GAMM</name>
<dbReference type="GO" id="GO:0042802">
    <property type="term" value="F:identical protein binding"/>
    <property type="evidence" value="ECO:0007669"/>
    <property type="project" value="InterPro"/>
</dbReference>
<dbReference type="Pfam" id="PF07721">
    <property type="entry name" value="TPR_4"/>
    <property type="match status" value="2"/>
</dbReference>
<dbReference type="EMBL" id="SMTG01000004">
    <property type="protein sequence ID" value="TDK30910.1"/>
    <property type="molecule type" value="Genomic_DNA"/>
</dbReference>
<accession>A0A4R5U8T6</accession>
<evidence type="ECO:0000256" key="1">
    <source>
        <dbReference type="SAM" id="SignalP"/>
    </source>
</evidence>
<proteinExistence type="predicted"/>
<keyword evidence="3" id="KW-1185">Reference proteome</keyword>